<sequence length="125" mass="14100">MSTKLIQNSGIPIYQQIADAFRSDILSGKMQQGEYLPSIRGLAKELKISVITTMKAYELLEEEGLVTAIQGKGFCVNAQDSQMLQEQHMRRIEDSLTDAIKAARMAGISRDEVMKTFDLLWNMQE</sequence>
<dbReference type="Proteomes" id="UP000643810">
    <property type="component" value="Unassembled WGS sequence"/>
</dbReference>
<dbReference type="InterPro" id="IPR000524">
    <property type="entry name" value="Tscrpt_reg_HTH_GntR"/>
</dbReference>
<organism evidence="5 6">
    <name type="scientific">Roseburia lenta</name>
    <dbReference type="NCBI Taxonomy" id="2763061"/>
    <lineage>
        <taxon>Bacteria</taxon>
        <taxon>Bacillati</taxon>
        <taxon>Bacillota</taxon>
        <taxon>Clostridia</taxon>
        <taxon>Lachnospirales</taxon>
        <taxon>Lachnospiraceae</taxon>
        <taxon>Roseburia</taxon>
    </lineage>
</organism>
<dbReference type="PANTHER" id="PTHR38445">
    <property type="entry name" value="HTH-TYPE TRANSCRIPTIONAL REPRESSOR YTRA"/>
    <property type="match status" value="1"/>
</dbReference>
<evidence type="ECO:0000313" key="6">
    <source>
        <dbReference type="Proteomes" id="UP000643810"/>
    </source>
</evidence>
<keyword evidence="3" id="KW-0804">Transcription</keyword>
<accession>A0ABR7GG97</accession>
<evidence type="ECO:0000259" key="4">
    <source>
        <dbReference type="PROSITE" id="PS50949"/>
    </source>
</evidence>
<dbReference type="SMART" id="SM00345">
    <property type="entry name" value="HTH_GNTR"/>
    <property type="match status" value="1"/>
</dbReference>
<dbReference type="PROSITE" id="PS50949">
    <property type="entry name" value="HTH_GNTR"/>
    <property type="match status" value="1"/>
</dbReference>
<name>A0ABR7GG97_9FIRM</name>
<evidence type="ECO:0000256" key="2">
    <source>
        <dbReference type="ARBA" id="ARBA00023125"/>
    </source>
</evidence>
<reference evidence="5 6" key="1">
    <citation type="submission" date="2020-08" db="EMBL/GenBank/DDBJ databases">
        <title>Genome public.</title>
        <authorList>
            <person name="Liu C."/>
            <person name="Sun Q."/>
        </authorList>
    </citation>
    <scope>NUCLEOTIDE SEQUENCE [LARGE SCALE GENOMIC DNA]</scope>
    <source>
        <strain evidence="5 6">NSJ-9</strain>
    </source>
</reference>
<dbReference type="PANTHER" id="PTHR38445:SF7">
    <property type="entry name" value="GNTR-FAMILY TRANSCRIPTIONAL REGULATOR"/>
    <property type="match status" value="1"/>
</dbReference>
<keyword evidence="1" id="KW-0805">Transcription regulation</keyword>
<evidence type="ECO:0000256" key="3">
    <source>
        <dbReference type="ARBA" id="ARBA00023163"/>
    </source>
</evidence>
<comment type="caution">
    <text evidence="5">The sequence shown here is derived from an EMBL/GenBank/DDBJ whole genome shotgun (WGS) entry which is preliminary data.</text>
</comment>
<dbReference type="SUPFAM" id="SSF46785">
    <property type="entry name" value="Winged helix' DNA-binding domain"/>
    <property type="match status" value="1"/>
</dbReference>
<evidence type="ECO:0000256" key="1">
    <source>
        <dbReference type="ARBA" id="ARBA00023015"/>
    </source>
</evidence>
<keyword evidence="2" id="KW-0238">DNA-binding</keyword>
<dbReference type="EMBL" id="JACOPG010000003">
    <property type="protein sequence ID" value="MBC5686479.1"/>
    <property type="molecule type" value="Genomic_DNA"/>
</dbReference>
<keyword evidence="6" id="KW-1185">Reference proteome</keyword>
<protein>
    <submittedName>
        <fullName evidence="5">GntR family transcriptional regulator</fullName>
    </submittedName>
</protein>
<dbReference type="CDD" id="cd07377">
    <property type="entry name" value="WHTH_GntR"/>
    <property type="match status" value="1"/>
</dbReference>
<evidence type="ECO:0000313" key="5">
    <source>
        <dbReference type="EMBL" id="MBC5686479.1"/>
    </source>
</evidence>
<dbReference type="Gene3D" id="1.10.10.10">
    <property type="entry name" value="Winged helix-like DNA-binding domain superfamily/Winged helix DNA-binding domain"/>
    <property type="match status" value="1"/>
</dbReference>
<feature type="domain" description="HTH gntR-type" evidence="4">
    <location>
        <begin position="11"/>
        <end position="79"/>
    </location>
</feature>
<gene>
    <name evidence="5" type="ORF">H8R94_07695</name>
</gene>
<dbReference type="InterPro" id="IPR036390">
    <property type="entry name" value="WH_DNA-bd_sf"/>
</dbReference>
<dbReference type="Pfam" id="PF00392">
    <property type="entry name" value="GntR"/>
    <property type="match status" value="1"/>
</dbReference>
<proteinExistence type="predicted"/>
<dbReference type="InterPro" id="IPR036388">
    <property type="entry name" value="WH-like_DNA-bd_sf"/>
</dbReference>